<organism evidence="4">
    <name type="scientific">Soboliphyme baturini</name>
    <dbReference type="NCBI Taxonomy" id="241478"/>
    <lineage>
        <taxon>Eukaryota</taxon>
        <taxon>Metazoa</taxon>
        <taxon>Ecdysozoa</taxon>
        <taxon>Nematoda</taxon>
        <taxon>Enoplea</taxon>
        <taxon>Dorylaimia</taxon>
        <taxon>Dioctophymatida</taxon>
        <taxon>Dioctophymatoidea</taxon>
        <taxon>Soboliphymatidae</taxon>
        <taxon>Soboliphyme</taxon>
    </lineage>
</organism>
<keyword evidence="3" id="KW-1185">Reference proteome</keyword>
<name>A0A183J9B5_9BILA</name>
<protein>
    <submittedName>
        <fullName evidence="4">Secreted protein</fullName>
    </submittedName>
</protein>
<keyword evidence="1" id="KW-0472">Membrane</keyword>
<proteinExistence type="predicted"/>
<reference evidence="2 3" key="2">
    <citation type="submission" date="2018-11" db="EMBL/GenBank/DDBJ databases">
        <authorList>
            <consortium name="Pathogen Informatics"/>
        </authorList>
    </citation>
    <scope>NUCLEOTIDE SEQUENCE [LARGE SCALE GENOMIC DNA]</scope>
</reference>
<feature type="transmembrane region" description="Helical" evidence="1">
    <location>
        <begin position="6"/>
        <end position="31"/>
    </location>
</feature>
<dbReference type="WBParaSite" id="SBAD_0001287101-mRNA-1">
    <property type="protein sequence ID" value="SBAD_0001287101-mRNA-1"/>
    <property type="gene ID" value="SBAD_0001287101"/>
</dbReference>
<evidence type="ECO:0000313" key="3">
    <source>
        <dbReference type="Proteomes" id="UP000270296"/>
    </source>
</evidence>
<gene>
    <name evidence="2" type="ORF">SBAD_LOCUS12463</name>
</gene>
<dbReference type="Proteomes" id="UP000270296">
    <property type="component" value="Unassembled WGS sequence"/>
</dbReference>
<sequence>MVFVSVFYWKVSVVLVFIFAKSFAFSIRYVFEPGGFIFRFRSQMLLSSKLQCGYFAGTRLLLGFHYSRLLLLRLRSKAISIACGHLSCF</sequence>
<evidence type="ECO:0000313" key="2">
    <source>
        <dbReference type="EMBL" id="VDP48693.1"/>
    </source>
</evidence>
<keyword evidence="1" id="KW-0812">Transmembrane</keyword>
<keyword evidence="1" id="KW-1133">Transmembrane helix</keyword>
<evidence type="ECO:0000313" key="4">
    <source>
        <dbReference type="WBParaSite" id="SBAD_0001287101-mRNA-1"/>
    </source>
</evidence>
<reference evidence="4" key="1">
    <citation type="submission" date="2016-06" db="UniProtKB">
        <authorList>
            <consortium name="WormBaseParasite"/>
        </authorList>
    </citation>
    <scope>IDENTIFICATION</scope>
</reference>
<evidence type="ECO:0000256" key="1">
    <source>
        <dbReference type="SAM" id="Phobius"/>
    </source>
</evidence>
<dbReference type="AlphaFoldDB" id="A0A183J9B5"/>
<dbReference type="EMBL" id="UZAM01017889">
    <property type="protein sequence ID" value="VDP48693.1"/>
    <property type="molecule type" value="Genomic_DNA"/>
</dbReference>
<accession>A0A183J9B5</accession>